<feature type="transmembrane region" description="Helical" evidence="1">
    <location>
        <begin position="53"/>
        <end position="70"/>
    </location>
</feature>
<feature type="transmembrane region" description="Helical" evidence="1">
    <location>
        <begin position="90"/>
        <end position="110"/>
    </location>
</feature>
<dbReference type="EMBL" id="JAMKBI010000010">
    <property type="protein sequence ID" value="MCZ8534361.1"/>
    <property type="molecule type" value="Genomic_DNA"/>
</dbReference>
<dbReference type="AlphaFoldDB" id="A0A9X3RAQ7"/>
<organism evidence="2 3">
    <name type="scientific">Psychrobacillus psychrodurans</name>
    <dbReference type="NCBI Taxonomy" id="126157"/>
    <lineage>
        <taxon>Bacteria</taxon>
        <taxon>Bacillati</taxon>
        <taxon>Bacillota</taxon>
        <taxon>Bacilli</taxon>
        <taxon>Bacillales</taxon>
        <taxon>Bacillaceae</taxon>
        <taxon>Psychrobacillus</taxon>
    </lineage>
</organism>
<sequence length="187" mass="21866">MRQGFKQLILGFLFVLLKIQIIVDMLPDFIGYIFIYNGIKQIASLSNQSYDKLKVLCIALVIISVPNFFLNDQMIQQIEWLKHYPSLLALIKIVLVYYLFILLLGVAKLLPTDEALFRTNRMFSWYMVIMLSTSLTQPFFMNISMNISIPLMIIVIIASFIIELSFLIYLRNIQKCFPKDNVFEKFV</sequence>
<gene>
    <name evidence="2" type="ORF">M9R61_13715</name>
</gene>
<comment type="caution">
    <text evidence="2">The sequence shown here is derived from an EMBL/GenBank/DDBJ whole genome shotgun (WGS) entry which is preliminary data.</text>
</comment>
<accession>A0A9X3RAQ7</accession>
<protein>
    <submittedName>
        <fullName evidence="2">Uncharacterized protein</fullName>
    </submittedName>
</protein>
<feature type="transmembrane region" description="Helical" evidence="1">
    <location>
        <begin position="147"/>
        <end position="170"/>
    </location>
</feature>
<keyword evidence="3" id="KW-1185">Reference proteome</keyword>
<keyword evidence="1" id="KW-1133">Transmembrane helix</keyword>
<proteinExistence type="predicted"/>
<reference evidence="2" key="1">
    <citation type="submission" date="2022-05" db="EMBL/GenBank/DDBJ databases">
        <authorList>
            <person name="Colautti A."/>
            <person name="Iacumin L."/>
        </authorList>
    </citation>
    <scope>NUCLEOTIDE SEQUENCE</scope>
    <source>
        <strain evidence="2">DSM 30747</strain>
    </source>
</reference>
<evidence type="ECO:0000256" key="1">
    <source>
        <dbReference type="SAM" id="Phobius"/>
    </source>
</evidence>
<dbReference type="RefSeq" id="WP_269922538.1">
    <property type="nucleotide sequence ID" value="NZ_JAMKBI010000010.1"/>
</dbReference>
<keyword evidence="1" id="KW-0472">Membrane</keyword>
<evidence type="ECO:0000313" key="3">
    <source>
        <dbReference type="Proteomes" id="UP001152172"/>
    </source>
</evidence>
<dbReference type="Proteomes" id="UP001152172">
    <property type="component" value="Unassembled WGS sequence"/>
</dbReference>
<name>A0A9X3RAQ7_9BACI</name>
<keyword evidence="1" id="KW-0812">Transmembrane</keyword>
<evidence type="ECO:0000313" key="2">
    <source>
        <dbReference type="EMBL" id="MCZ8534361.1"/>
    </source>
</evidence>
<feature type="transmembrane region" description="Helical" evidence="1">
    <location>
        <begin position="122"/>
        <end position="141"/>
    </location>
</feature>